<keyword evidence="2" id="KW-0067">ATP-binding</keyword>
<gene>
    <name evidence="2" type="ORF">ZHAS_00014824</name>
</gene>
<evidence type="ECO:0000313" key="4">
    <source>
        <dbReference type="Proteomes" id="UP000030765"/>
    </source>
</evidence>
<reference evidence="2 4" key="1">
    <citation type="journal article" date="2014" name="BMC Genomics">
        <title>Genome sequence of Anopheles sinensis provides insight into genetics basis of mosquito competence for malaria parasites.</title>
        <authorList>
            <person name="Zhou D."/>
            <person name="Zhang D."/>
            <person name="Ding G."/>
            <person name="Shi L."/>
            <person name="Hou Q."/>
            <person name="Ye Y."/>
            <person name="Xu Y."/>
            <person name="Zhou H."/>
            <person name="Xiong C."/>
            <person name="Li S."/>
            <person name="Yu J."/>
            <person name="Hong S."/>
            <person name="Yu X."/>
            <person name="Zou P."/>
            <person name="Chen C."/>
            <person name="Chang X."/>
            <person name="Wang W."/>
            <person name="Lv Y."/>
            <person name="Sun Y."/>
            <person name="Ma L."/>
            <person name="Shen B."/>
            <person name="Zhu C."/>
        </authorList>
    </citation>
    <scope>NUCLEOTIDE SEQUENCE [LARGE SCALE GENOMIC DNA]</scope>
</reference>
<dbReference type="AlphaFoldDB" id="A0A084W955"/>
<keyword evidence="2" id="KW-0347">Helicase</keyword>
<dbReference type="EMBL" id="ATLV01021611">
    <property type="status" value="NOT_ANNOTATED_CDS"/>
    <property type="molecule type" value="Genomic_DNA"/>
</dbReference>
<sequence>MIIDITIIIIANLPGAVPVIVAIITDKGGTGTQSAYIPGGFEFCGRSRRGSGKPGKPGKRASIPGRLHPDVKGS</sequence>
<dbReference type="Proteomes" id="UP000030765">
    <property type="component" value="Unassembled WGS sequence"/>
</dbReference>
<organism evidence="2">
    <name type="scientific">Anopheles sinensis</name>
    <name type="common">Mosquito</name>
    <dbReference type="NCBI Taxonomy" id="74873"/>
    <lineage>
        <taxon>Eukaryota</taxon>
        <taxon>Metazoa</taxon>
        <taxon>Ecdysozoa</taxon>
        <taxon>Arthropoda</taxon>
        <taxon>Hexapoda</taxon>
        <taxon>Insecta</taxon>
        <taxon>Pterygota</taxon>
        <taxon>Neoptera</taxon>
        <taxon>Endopterygota</taxon>
        <taxon>Diptera</taxon>
        <taxon>Nematocera</taxon>
        <taxon>Culicoidea</taxon>
        <taxon>Culicidae</taxon>
        <taxon>Anophelinae</taxon>
        <taxon>Anopheles</taxon>
    </lineage>
</organism>
<name>A0A084W955_ANOSI</name>
<proteinExistence type="predicted"/>
<dbReference type="EMBL" id="KE525321">
    <property type="protein sequence ID" value="KFB46749.1"/>
    <property type="molecule type" value="Genomic_DNA"/>
</dbReference>
<protein>
    <submittedName>
        <fullName evidence="2 3">ATP-dependent helicase</fullName>
    </submittedName>
</protein>
<evidence type="ECO:0000313" key="3">
    <source>
        <dbReference type="EnsemblMetazoa" id="ASIC014824-PA"/>
    </source>
</evidence>
<keyword evidence="2" id="KW-0547">Nucleotide-binding</keyword>
<evidence type="ECO:0000256" key="1">
    <source>
        <dbReference type="SAM" id="MobiDB-lite"/>
    </source>
</evidence>
<reference evidence="3" key="2">
    <citation type="submission" date="2020-05" db="UniProtKB">
        <authorList>
            <consortium name="EnsemblMetazoa"/>
        </authorList>
    </citation>
    <scope>IDENTIFICATION</scope>
</reference>
<dbReference type="GO" id="GO:0004386">
    <property type="term" value="F:helicase activity"/>
    <property type="evidence" value="ECO:0007669"/>
    <property type="project" value="UniProtKB-KW"/>
</dbReference>
<keyword evidence="2" id="KW-0378">Hydrolase</keyword>
<dbReference type="VEuPathDB" id="VectorBase:ASIC014824"/>
<feature type="region of interest" description="Disordered" evidence="1">
    <location>
        <begin position="47"/>
        <end position="74"/>
    </location>
</feature>
<keyword evidence="4" id="KW-1185">Reference proteome</keyword>
<dbReference type="EnsemblMetazoa" id="ASIC014824-RA">
    <property type="protein sequence ID" value="ASIC014824-PA"/>
    <property type="gene ID" value="ASIC014824"/>
</dbReference>
<evidence type="ECO:0000313" key="2">
    <source>
        <dbReference type="EMBL" id="KFB46749.1"/>
    </source>
</evidence>
<feature type="compositionally biased region" description="Basic residues" evidence="1">
    <location>
        <begin position="47"/>
        <end position="59"/>
    </location>
</feature>
<accession>A0A084W955</accession>